<keyword evidence="3" id="KW-1185">Reference proteome</keyword>
<reference evidence="2 3" key="1">
    <citation type="submission" date="2023-07" db="EMBL/GenBank/DDBJ databases">
        <title>Sorghum-associated microbial communities from plants grown in Nebraska, USA.</title>
        <authorList>
            <person name="Schachtman D."/>
        </authorList>
    </citation>
    <scope>NUCLEOTIDE SEQUENCE [LARGE SCALE GENOMIC DNA]</scope>
    <source>
        <strain evidence="2 3">DS994</strain>
    </source>
</reference>
<dbReference type="Proteomes" id="UP001226389">
    <property type="component" value="Unassembled WGS sequence"/>
</dbReference>
<dbReference type="InterPro" id="IPR020311">
    <property type="entry name" value="Uncharacterised_Rv0898c"/>
</dbReference>
<evidence type="ECO:0008006" key="4">
    <source>
        <dbReference type="Google" id="ProtNLM"/>
    </source>
</evidence>
<feature type="compositionally biased region" description="Basic and acidic residues" evidence="1">
    <location>
        <begin position="65"/>
        <end position="78"/>
    </location>
</feature>
<proteinExistence type="predicted"/>
<organism evidence="2 3">
    <name type="scientific">Pseudarthrobacter defluvii</name>
    <dbReference type="NCBI Taxonomy" id="410837"/>
    <lineage>
        <taxon>Bacteria</taxon>
        <taxon>Bacillati</taxon>
        <taxon>Actinomycetota</taxon>
        <taxon>Actinomycetes</taxon>
        <taxon>Micrococcales</taxon>
        <taxon>Micrococcaceae</taxon>
        <taxon>Pseudarthrobacter</taxon>
    </lineage>
</organism>
<name>A0ABT9UMH7_9MICC</name>
<protein>
    <recommendedName>
        <fullName evidence="4">DUF2630 family protein</fullName>
    </recommendedName>
</protein>
<dbReference type="Pfam" id="PF10944">
    <property type="entry name" value="DUF2630"/>
    <property type="match status" value="1"/>
</dbReference>
<sequence>MNDQDILTHIQALVEEEHSLREGSGGGQAPDQARLKYVEESLDQCWDLLRQRRAKKDSGENPNDAEARPISEVEGYRQ</sequence>
<accession>A0ABT9UMH7</accession>
<evidence type="ECO:0000256" key="1">
    <source>
        <dbReference type="SAM" id="MobiDB-lite"/>
    </source>
</evidence>
<evidence type="ECO:0000313" key="3">
    <source>
        <dbReference type="Proteomes" id="UP001226389"/>
    </source>
</evidence>
<gene>
    <name evidence="2" type="ORF">J2T22_003025</name>
</gene>
<evidence type="ECO:0000313" key="2">
    <source>
        <dbReference type="EMBL" id="MDQ0119830.1"/>
    </source>
</evidence>
<feature type="region of interest" description="Disordered" evidence="1">
    <location>
        <begin position="53"/>
        <end position="78"/>
    </location>
</feature>
<dbReference type="RefSeq" id="WP_159630581.1">
    <property type="nucleotide sequence ID" value="NZ_JAUSSY010000010.1"/>
</dbReference>
<dbReference type="EMBL" id="JAUSSY010000010">
    <property type="protein sequence ID" value="MDQ0119830.1"/>
    <property type="molecule type" value="Genomic_DNA"/>
</dbReference>
<comment type="caution">
    <text evidence="2">The sequence shown here is derived from an EMBL/GenBank/DDBJ whole genome shotgun (WGS) entry which is preliminary data.</text>
</comment>